<feature type="domain" description="Histidine kinase" evidence="12">
    <location>
        <begin position="509"/>
        <end position="726"/>
    </location>
</feature>
<evidence type="ECO:0000256" key="4">
    <source>
        <dbReference type="ARBA" id="ARBA00022553"/>
    </source>
</evidence>
<dbReference type="GO" id="GO:0005886">
    <property type="term" value="C:plasma membrane"/>
    <property type="evidence" value="ECO:0007669"/>
    <property type="project" value="UniProtKB-SubCell"/>
</dbReference>
<evidence type="ECO:0000256" key="7">
    <source>
        <dbReference type="ARBA" id="ARBA00022777"/>
    </source>
</evidence>
<dbReference type="Gene3D" id="3.30.450.20">
    <property type="entry name" value="PAS domain"/>
    <property type="match status" value="1"/>
</dbReference>
<dbReference type="EMBL" id="BOMH01000028">
    <property type="protein sequence ID" value="GID66007.1"/>
    <property type="molecule type" value="Genomic_DNA"/>
</dbReference>
<dbReference type="InterPro" id="IPR003661">
    <property type="entry name" value="HisK_dim/P_dom"/>
</dbReference>
<dbReference type="CDD" id="cd00082">
    <property type="entry name" value="HisKA"/>
    <property type="match status" value="1"/>
</dbReference>
<dbReference type="Pfam" id="PF08448">
    <property type="entry name" value="PAS_4"/>
    <property type="match status" value="1"/>
</dbReference>
<keyword evidence="9" id="KW-0902">Two-component regulatory system</keyword>
<dbReference type="SUPFAM" id="SSF55874">
    <property type="entry name" value="ATPase domain of HSP90 chaperone/DNA topoisomerase II/histidine kinase"/>
    <property type="match status" value="1"/>
</dbReference>
<dbReference type="Gene3D" id="3.30.565.10">
    <property type="entry name" value="Histidine kinase-like ATPase, C-terminal domain"/>
    <property type="match status" value="1"/>
</dbReference>
<organism evidence="13 14">
    <name type="scientific">Actinoplanes cyaneus</name>
    <dbReference type="NCBI Taxonomy" id="52696"/>
    <lineage>
        <taxon>Bacteria</taxon>
        <taxon>Bacillati</taxon>
        <taxon>Actinomycetota</taxon>
        <taxon>Actinomycetes</taxon>
        <taxon>Micromonosporales</taxon>
        <taxon>Micromonosporaceae</taxon>
        <taxon>Actinoplanes</taxon>
    </lineage>
</organism>
<accession>A0A919M4V1</accession>
<dbReference type="SUPFAM" id="SSF55781">
    <property type="entry name" value="GAF domain-like"/>
    <property type="match status" value="2"/>
</dbReference>
<evidence type="ECO:0000256" key="3">
    <source>
        <dbReference type="ARBA" id="ARBA00012438"/>
    </source>
</evidence>
<dbReference type="InterPro" id="IPR050351">
    <property type="entry name" value="BphY/WalK/GraS-like"/>
</dbReference>
<comment type="catalytic activity">
    <reaction evidence="1">
        <text>ATP + protein L-histidine = ADP + protein N-phospho-L-histidine.</text>
        <dbReference type="EC" id="2.7.13.3"/>
    </reaction>
</comment>
<dbReference type="PRINTS" id="PR00344">
    <property type="entry name" value="BCTRLSENSOR"/>
</dbReference>
<evidence type="ECO:0000256" key="9">
    <source>
        <dbReference type="ARBA" id="ARBA00023012"/>
    </source>
</evidence>
<dbReference type="InterPro" id="IPR003594">
    <property type="entry name" value="HATPase_dom"/>
</dbReference>
<dbReference type="InterPro" id="IPR036890">
    <property type="entry name" value="HATPase_C_sf"/>
</dbReference>
<protein>
    <recommendedName>
        <fullName evidence="10">Sensor-like histidine kinase SenX3</fullName>
        <ecNumber evidence="3">2.7.13.3</ecNumber>
    </recommendedName>
</protein>
<evidence type="ECO:0000256" key="11">
    <source>
        <dbReference type="SAM" id="MobiDB-lite"/>
    </source>
</evidence>
<keyword evidence="6" id="KW-0547">Nucleotide-binding</keyword>
<dbReference type="PANTHER" id="PTHR42878">
    <property type="entry name" value="TWO-COMPONENT HISTIDINE KINASE"/>
    <property type="match status" value="1"/>
</dbReference>
<dbReference type="GO" id="GO:0000155">
    <property type="term" value="F:phosphorelay sensor kinase activity"/>
    <property type="evidence" value="ECO:0007669"/>
    <property type="project" value="InterPro"/>
</dbReference>
<evidence type="ECO:0000256" key="2">
    <source>
        <dbReference type="ARBA" id="ARBA00004236"/>
    </source>
</evidence>
<dbReference type="Pfam" id="PF01590">
    <property type="entry name" value="GAF"/>
    <property type="match status" value="1"/>
</dbReference>
<evidence type="ECO:0000256" key="1">
    <source>
        <dbReference type="ARBA" id="ARBA00000085"/>
    </source>
</evidence>
<dbReference type="GO" id="GO:0007234">
    <property type="term" value="P:osmosensory signaling via phosphorelay pathway"/>
    <property type="evidence" value="ECO:0007669"/>
    <property type="project" value="TreeGrafter"/>
</dbReference>
<keyword evidence="7" id="KW-0418">Kinase</keyword>
<dbReference type="Proteomes" id="UP000619479">
    <property type="component" value="Unassembled WGS sequence"/>
</dbReference>
<reference evidence="13" key="1">
    <citation type="submission" date="2021-01" db="EMBL/GenBank/DDBJ databases">
        <title>Whole genome shotgun sequence of Actinoplanes cyaneus NBRC 14990.</title>
        <authorList>
            <person name="Komaki H."/>
            <person name="Tamura T."/>
        </authorList>
    </citation>
    <scope>NUCLEOTIDE SEQUENCE</scope>
    <source>
        <strain evidence="13">NBRC 14990</strain>
    </source>
</reference>
<dbReference type="AlphaFoldDB" id="A0A919M4V1"/>
<evidence type="ECO:0000313" key="14">
    <source>
        <dbReference type="Proteomes" id="UP000619479"/>
    </source>
</evidence>
<dbReference type="EC" id="2.7.13.3" evidence="3"/>
<dbReference type="Gene3D" id="1.10.287.130">
    <property type="match status" value="1"/>
</dbReference>
<dbReference type="InterPro" id="IPR004358">
    <property type="entry name" value="Sig_transdc_His_kin-like_C"/>
</dbReference>
<dbReference type="InterPro" id="IPR005467">
    <property type="entry name" value="His_kinase_dom"/>
</dbReference>
<keyword evidence="8" id="KW-0067">ATP-binding</keyword>
<evidence type="ECO:0000313" key="13">
    <source>
        <dbReference type="EMBL" id="GID66007.1"/>
    </source>
</evidence>
<proteinExistence type="predicted"/>
<gene>
    <name evidence="13" type="ORF">Acy02nite_38880</name>
</gene>
<dbReference type="RefSeq" id="WP_203742393.1">
    <property type="nucleotide sequence ID" value="NZ_BAAAUC010000012.1"/>
</dbReference>
<keyword evidence="4" id="KW-0597">Phosphoprotein</keyword>
<dbReference type="Pfam" id="PF00512">
    <property type="entry name" value="HisKA"/>
    <property type="match status" value="1"/>
</dbReference>
<dbReference type="Pfam" id="PF13185">
    <property type="entry name" value="GAF_2"/>
    <property type="match status" value="1"/>
</dbReference>
<dbReference type="InterPro" id="IPR013656">
    <property type="entry name" value="PAS_4"/>
</dbReference>
<dbReference type="GO" id="GO:0030295">
    <property type="term" value="F:protein kinase activator activity"/>
    <property type="evidence" value="ECO:0007669"/>
    <property type="project" value="TreeGrafter"/>
</dbReference>
<comment type="caution">
    <text evidence="13">The sequence shown here is derived from an EMBL/GenBank/DDBJ whole genome shotgun (WGS) entry which is preliminary data.</text>
</comment>
<dbReference type="Gene3D" id="3.30.450.40">
    <property type="match status" value="2"/>
</dbReference>
<dbReference type="SUPFAM" id="SSF55785">
    <property type="entry name" value="PYP-like sensor domain (PAS domain)"/>
    <property type="match status" value="1"/>
</dbReference>
<dbReference type="SMART" id="SM00388">
    <property type="entry name" value="HisKA"/>
    <property type="match status" value="1"/>
</dbReference>
<evidence type="ECO:0000256" key="8">
    <source>
        <dbReference type="ARBA" id="ARBA00022840"/>
    </source>
</evidence>
<dbReference type="InterPro" id="IPR003018">
    <property type="entry name" value="GAF"/>
</dbReference>
<dbReference type="GO" id="GO:0000156">
    <property type="term" value="F:phosphorelay response regulator activity"/>
    <property type="evidence" value="ECO:0007669"/>
    <property type="project" value="TreeGrafter"/>
</dbReference>
<feature type="compositionally biased region" description="Low complexity" evidence="11">
    <location>
        <begin position="19"/>
        <end position="29"/>
    </location>
</feature>
<dbReference type="InterPro" id="IPR036097">
    <property type="entry name" value="HisK_dim/P_sf"/>
</dbReference>
<dbReference type="SUPFAM" id="SSF47384">
    <property type="entry name" value="Homodimeric domain of signal transducing histidine kinase"/>
    <property type="match status" value="1"/>
</dbReference>
<dbReference type="InterPro" id="IPR029016">
    <property type="entry name" value="GAF-like_dom_sf"/>
</dbReference>
<keyword evidence="14" id="KW-1185">Reference proteome</keyword>
<dbReference type="SMART" id="SM00065">
    <property type="entry name" value="GAF"/>
    <property type="match status" value="2"/>
</dbReference>
<dbReference type="PANTHER" id="PTHR42878:SF7">
    <property type="entry name" value="SENSOR HISTIDINE KINASE GLRK"/>
    <property type="match status" value="1"/>
</dbReference>
<comment type="subcellular location">
    <subcellularLocation>
        <location evidence="2">Cell membrane</location>
    </subcellularLocation>
</comment>
<dbReference type="InterPro" id="IPR035965">
    <property type="entry name" value="PAS-like_dom_sf"/>
</dbReference>
<sequence>MRREDGGSGAGRSGRARAADAAGLARPADLYGGTAVDEHPNSPTAAIDPHRVINTSRPGGGPAVPRDVLGGSSNLHRGILTSGTADQLAALTARGAQTPSACIQFVEGEKLRLYGSWGVAADWDAIADTALDSSLGGLVVSGGGAVIVDDATVDERVPPGVVRKHGGAYLGYPVHDRLGRVLGVCCAYDLRPREWTPEQMSAVAEAAEVATLLIGEQLARHELEQQHRFLDAVLESLHDGVTACDADGHVVFANERMRRLWADDPAGAEEPGLFRALGGERLRDEPVVRPGRTKRTRHYLMDAQPILGPEGQVVGAVQALQDVTRQRRAERFRSCELAVTTALAETPSIEAAGPRVLEAVVATLDWVHAELWMVDAAAGTIRAAARWSTPGWATGIPVPDALAHGQGLAGRAWQVDKPLWIRDVGRPQSLISPDTTQERLHTALAIPVHDGTGTIGVLTVFADAVEDPEDELVALMSGIAAHLGQFVERRRVEDLQRQLVRSKNEYLALIGHELRTPLTSISAYTELLREADEATLVRDGPRLIAVVERNALQLREIINELLELSALDAGHADVRRTPMDLAAVVRDVVDRTRQAIGGAPVVIDTDLPGELIVPGDRDRLRQIVENLLGSAVRYSPDGGHVEVSLRRAGRAAELAVSDAAADVPRDEREQLFTGGYRTSRGHDRTLPGSGLGLTLSRAVVERHHGSIELTGDGDGTTILVRLPLDVR</sequence>
<keyword evidence="5" id="KW-0808">Transferase</keyword>
<feature type="region of interest" description="Disordered" evidence="11">
    <location>
        <begin position="1"/>
        <end position="70"/>
    </location>
</feature>
<evidence type="ECO:0000256" key="6">
    <source>
        <dbReference type="ARBA" id="ARBA00022741"/>
    </source>
</evidence>
<name>A0A919M4V1_9ACTN</name>
<dbReference type="PROSITE" id="PS50109">
    <property type="entry name" value="HIS_KIN"/>
    <property type="match status" value="1"/>
</dbReference>
<dbReference type="SMART" id="SM00387">
    <property type="entry name" value="HATPase_c"/>
    <property type="match status" value="1"/>
</dbReference>
<evidence type="ECO:0000259" key="12">
    <source>
        <dbReference type="PROSITE" id="PS50109"/>
    </source>
</evidence>
<dbReference type="GO" id="GO:0005524">
    <property type="term" value="F:ATP binding"/>
    <property type="evidence" value="ECO:0007669"/>
    <property type="project" value="UniProtKB-KW"/>
</dbReference>
<dbReference type="Pfam" id="PF02518">
    <property type="entry name" value="HATPase_c"/>
    <property type="match status" value="1"/>
</dbReference>
<evidence type="ECO:0000256" key="5">
    <source>
        <dbReference type="ARBA" id="ARBA00022679"/>
    </source>
</evidence>
<evidence type="ECO:0000256" key="10">
    <source>
        <dbReference type="ARBA" id="ARBA00039401"/>
    </source>
</evidence>